<accession>A0A5J6N084</accession>
<evidence type="ECO:0000313" key="2">
    <source>
        <dbReference type="Proteomes" id="UP000325797"/>
    </source>
</evidence>
<organism evidence="1 2">
    <name type="scientific">Hypericibacter adhaerens</name>
    <dbReference type="NCBI Taxonomy" id="2602016"/>
    <lineage>
        <taxon>Bacteria</taxon>
        <taxon>Pseudomonadati</taxon>
        <taxon>Pseudomonadota</taxon>
        <taxon>Alphaproteobacteria</taxon>
        <taxon>Rhodospirillales</taxon>
        <taxon>Dongiaceae</taxon>
        <taxon>Hypericibacter</taxon>
    </lineage>
</organism>
<dbReference type="KEGG" id="hadh:FRZ61_31340"/>
<protein>
    <recommendedName>
        <fullName evidence="3">HPr kinase</fullName>
    </recommendedName>
</protein>
<dbReference type="AlphaFoldDB" id="A0A5J6N084"/>
<evidence type="ECO:0008006" key="3">
    <source>
        <dbReference type="Google" id="ProtNLM"/>
    </source>
</evidence>
<dbReference type="OrthoDB" id="7812881at2"/>
<dbReference type="RefSeq" id="WP_151118615.1">
    <property type="nucleotide sequence ID" value="NZ_CP042582.1"/>
</dbReference>
<dbReference type="SUPFAM" id="SSF53795">
    <property type="entry name" value="PEP carboxykinase-like"/>
    <property type="match status" value="1"/>
</dbReference>
<dbReference type="EMBL" id="CP042582">
    <property type="protein sequence ID" value="QEX23199.1"/>
    <property type="molecule type" value="Genomic_DNA"/>
</dbReference>
<name>A0A5J6N084_9PROT</name>
<dbReference type="Gene3D" id="3.40.50.300">
    <property type="entry name" value="P-loop containing nucleotide triphosphate hydrolases"/>
    <property type="match status" value="1"/>
</dbReference>
<reference evidence="1 2" key="1">
    <citation type="submission" date="2019-08" db="EMBL/GenBank/DDBJ databases">
        <title>Hyperibacter terrae gen. nov., sp. nov. and Hyperibacter viscosus sp. nov., two new members in the family Rhodospirillaceae isolated from the rhizosphere of Hypericum perforatum.</title>
        <authorList>
            <person name="Noviana Z."/>
        </authorList>
    </citation>
    <scope>NUCLEOTIDE SEQUENCE [LARGE SCALE GENOMIC DNA]</scope>
    <source>
        <strain evidence="1 2">R5959</strain>
    </source>
</reference>
<keyword evidence="2" id="KW-1185">Reference proteome</keyword>
<dbReference type="InterPro" id="IPR027417">
    <property type="entry name" value="P-loop_NTPase"/>
</dbReference>
<evidence type="ECO:0000313" key="1">
    <source>
        <dbReference type="EMBL" id="QEX23199.1"/>
    </source>
</evidence>
<gene>
    <name evidence="1" type="ORF">FRZ61_31340</name>
</gene>
<dbReference type="Proteomes" id="UP000325797">
    <property type="component" value="Chromosome"/>
</dbReference>
<proteinExistence type="predicted"/>
<sequence>MNASLAFAEAVAVRCEAALGQRKIRSDSYRIGSLTFRLTAPADAGGRWIGSAFLPAETDSIAASGYRLQVWDGIAAETAPPARPWGPMAHEPLGLIEGFCDEAVRCAFDIHTSSLTVHHAANNAGYLWYPELAALPAWAQASPFRIPLSWFANRHGQQIVHAAAVAVDGRAALIAGGGGAGKSTTALACALSGMSYLGDDYCVIEPAARKVHMLYQSAKLLRSSLDMLPAVRPWLANADRVEQEKGVMFLDPSRLPLTPSAEVAAILLPRVTGAARTTLRKGSSRDALHAILPSTIGGLMGGTAATPRLLMALAASAPVYHIDLGSEIASVPDTVASVLERIHA</sequence>